<evidence type="ECO:0000256" key="2">
    <source>
        <dbReference type="ARBA" id="ARBA00004370"/>
    </source>
</evidence>
<protein>
    <recommendedName>
        <fullName evidence="3">histidine kinase</fullName>
        <ecNumber evidence="3">2.7.13.3</ecNumber>
    </recommendedName>
</protein>
<keyword evidence="6 10" id="KW-0812">Transmembrane</keyword>
<dbReference type="PANTHER" id="PTHR45436:SF5">
    <property type="entry name" value="SENSOR HISTIDINE KINASE TRCS"/>
    <property type="match status" value="1"/>
</dbReference>
<dbReference type="InterPro" id="IPR036890">
    <property type="entry name" value="HATPase_C_sf"/>
</dbReference>
<evidence type="ECO:0000259" key="11">
    <source>
        <dbReference type="PROSITE" id="PS50109"/>
    </source>
</evidence>
<dbReference type="InterPro" id="IPR050428">
    <property type="entry name" value="TCS_sensor_his_kinase"/>
</dbReference>
<gene>
    <name evidence="12" type="ORF">ACFQ4O_09460</name>
</gene>
<evidence type="ECO:0000256" key="4">
    <source>
        <dbReference type="ARBA" id="ARBA00022553"/>
    </source>
</evidence>
<keyword evidence="5" id="KW-0808">Transferase</keyword>
<keyword evidence="13" id="KW-1185">Reference proteome</keyword>
<keyword evidence="7 12" id="KW-0418">Kinase</keyword>
<name>A0ABW3Z8Y4_9HYPH</name>
<dbReference type="EMBL" id="JBHTMX010000070">
    <property type="protein sequence ID" value="MFD1332222.1"/>
    <property type="molecule type" value="Genomic_DNA"/>
</dbReference>
<accession>A0ABW3Z8Y4</accession>
<dbReference type="SUPFAM" id="SSF55874">
    <property type="entry name" value="ATPase domain of HSP90 chaperone/DNA topoisomerase II/histidine kinase"/>
    <property type="match status" value="1"/>
</dbReference>
<dbReference type="Proteomes" id="UP001597171">
    <property type="component" value="Unassembled WGS sequence"/>
</dbReference>
<comment type="catalytic activity">
    <reaction evidence="1">
        <text>ATP + protein L-histidine = ADP + protein N-phospho-L-histidine.</text>
        <dbReference type="EC" id="2.7.13.3"/>
    </reaction>
</comment>
<organism evidence="12 13">
    <name type="scientific">Methylopila musalis</name>
    <dbReference type="NCBI Taxonomy" id="1134781"/>
    <lineage>
        <taxon>Bacteria</taxon>
        <taxon>Pseudomonadati</taxon>
        <taxon>Pseudomonadota</taxon>
        <taxon>Alphaproteobacteria</taxon>
        <taxon>Hyphomicrobiales</taxon>
        <taxon>Methylopilaceae</taxon>
        <taxon>Methylopila</taxon>
    </lineage>
</organism>
<dbReference type="PROSITE" id="PS50109">
    <property type="entry name" value="HIS_KIN"/>
    <property type="match status" value="1"/>
</dbReference>
<comment type="caution">
    <text evidence="12">The sequence shown here is derived from an EMBL/GenBank/DDBJ whole genome shotgun (WGS) entry which is preliminary data.</text>
</comment>
<proteinExistence type="predicted"/>
<comment type="subcellular location">
    <subcellularLocation>
        <location evidence="2">Membrane</location>
    </subcellularLocation>
</comment>
<dbReference type="Gene3D" id="1.10.287.130">
    <property type="match status" value="1"/>
</dbReference>
<evidence type="ECO:0000256" key="9">
    <source>
        <dbReference type="ARBA" id="ARBA00023136"/>
    </source>
</evidence>
<evidence type="ECO:0000256" key="7">
    <source>
        <dbReference type="ARBA" id="ARBA00022777"/>
    </source>
</evidence>
<evidence type="ECO:0000256" key="5">
    <source>
        <dbReference type="ARBA" id="ARBA00022679"/>
    </source>
</evidence>
<dbReference type="Gene3D" id="3.30.565.10">
    <property type="entry name" value="Histidine kinase-like ATPase, C-terminal domain"/>
    <property type="match status" value="1"/>
</dbReference>
<keyword evidence="4" id="KW-0597">Phosphoprotein</keyword>
<evidence type="ECO:0000256" key="1">
    <source>
        <dbReference type="ARBA" id="ARBA00000085"/>
    </source>
</evidence>
<keyword evidence="9 10" id="KW-0472">Membrane</keyword>
<dbReference type="RefSeq" id="WP_378775446.1">
    <property type="nucleotide sequence ID" value="NZ_JBHTMX010000070.1"/>
</dbReference>
<evidence type="ECO:0000256" key="3">
    <source>
        <dbReference type="ARBA" id="ARBA00012438"/>
    </source>
</evidence>
<dbReference type="InterPro" id="IPR005467">
    <property type="entry name" value="His_kinase_dom"/>
</dbReference>
<dbReference type="InterPro" id="IPR004358">
    <property type="entry name" value="Sig_transdc_His_kin-like_C"/>
</dbReference>
<sequence>MLNRLSLRLRLVFAGLASVGLALVAAFIGLSLLFERHVERRVAEEITLHLNQVIAGLGKDGSGTLDVLRALVDPRFERPLSGLYWQVASDGGVRRSRSLWDATLALPASPGPAPRQTTIIGPGGAPLLLVLREVVTERRLGAQKVVAAVAIDRSDITRATADFRRDLLPYLALLALLLLAASAAQIAIGLRPLTDLRLRIARIRNGASHRLGSDFPKEVQPLTSEVDALLQSREEQLRKARERAADLAHRLKTPLQALAGDVLRLRQAGQDQAADDIEGLIATMRRLVDHEMARARIADRDRRARTDPTRVMRDVVSVLRRTPRGETLDWTIEAPNDLRVDMDADDLAELIGVLTENAARYARLSVRLALRRADGEAAIDIEDDGPGVPADKLANVLKRGERLDTSSDGAGLGLSIASSLAEAAGGALSLQNRLSGGLRVSLRLPLSPPLDG</sequence>
<feature type="domain" description="Histidine kinase" evidence="11">
    <location>
        <begin position="246"/>
        <end position="448"/>
    </location>
</feature>
<dbReference type="InterPro" id="IPR003594">
    <property type="entry name" value="HATPase_dom"/>
</dbReference>
<evidence type="ECO:0000313" key="13">
    <source>
        <dbReference type="Proteomes" id="UP001597171"/>
    </source>
</evidence>
<feature type="transmembrane region" description="Helical" evidence="10">
    <location>
        <begin position="12"/>
        <end position="34"/>
    </location>
</feature>
<reference evidence="13" key="1">
    <citation type="journal article" date="2019" name="Int. J. Syst. Evol. Microbiol.">
        <title>The Global Catalogue of Microorganisms (GCM) 10K type strain sequencing project: providing services to taxonomists for standard genome sequencing and annotation.</title>
        <authorList>
            <consortium name="The Broad Institute Genomics Platform"/>
            <consortium name="The Broad Institute Genome Sequencing Center for Infectious Disease"/>
            <person name="Wu L."/>
            <person name="Ma J."/>
        </authorList>
    </citation>
    <scope>NUCLEOTIDE SEQUENCE [LARGE SCALE GENOMIC DNA]</scope>
    <source>
        <strain evidence="13">CCUG 61696</strain>
    </source>
</reference>
<evidence type="ECO:0000256" key="10">
    <source>
        <dbReference type="SAM" id="Phobius"/>
    </source>
</evidence>
<keyword evidence="8 10" id="KW-1133">Transmembrane helix</keyword>
<dbReference type="PRINTS" id="PR00344">
    <property type="entry name" value="BCTRLSENSOR"/>
</dbReference>
<dbReference type="EC" id="2.7.13.3" evidence="3"/>
<evidence type="ECO:0000256" key="8">
    <source>
        <dbReference type="ARBA" id="ARBA00022989"/>
    </source>
</evidence>
<evidence type="ECO:0000313" key="12">
    <source>
        <dbReference type="EMBL" id="MFD1332222.1"/>
    </source>
</evidence>
<dbReference type="SMART" id="SM00387">
    <property type="entry name" value="HATPase_c"/>
    <property type="match status" value="1"/>
</dbReference>
<dbReference type="GO" id="GO:0016301">
    <property type="term" value="F:kinase activity"/>
    <property type="evidence" value="ECO:0007669"/>
    <property type="project" value="UniProtKB-KW"/>
</dbReference>
<feature type="transmembrane region" description="Helical" evidence="10">
    <location>
        <begin position="167"/>
        <end position="190"/>
    </location>
</feature>
<dbReference type="Pfam" id="PF02518">
    <property type="entry name" value="HATPase_c"/>
    <property type="match status" value="1"/>
</dbReference>
<evidence type="ECO:0000256" key="6">
    <source>
        <dbReference type="ARBA" id="ARBA00022692"/>
    </source>
</evidence>
<dbReference type="PANTHER" id="PTHR45436">
    <property type="entry name" value="SENSOR HISTIDINE KINASE YKOH"/>
    <property type="match status" value="1"/>
</dbReference>